<evidence type="ECO:0000256" key="1">
    <source>
        <dbReference type="SAM" id="MobiDB-lite"/>
    </source>
</evidence>
<evidence type="ECO:0000259" key="2">
    <source>
        <dbReference type="Pfam" id="PF06568"/>
    </source>
</evidence>
<gene>
    <name evidence="3" type="ORF">JNB85_02400</name>
</gene>
<sequence>MAAIEHSEHVELQSQHLSVVGVVRTLQAVWMLLNLRRRYRRSRNELSRFDSRLLRDIGLEPPEISAGKIGEWLPLRPNDQRAGTGSRPSRAAGGGGS</sequence>
<evidence type="ECO:0000313" key="3">
    <source>
        <dbReference type="EMBL" id="MBW9051262.1"/>
    </source>
</evidence>
<keyword evidence="4" id="KW-1185">Reference proteome</keyword>
<organism evidence="3 4">
    <name type="scientific">Rhizobium mesosinicum</name>
    <dbReference type="NCBI Taxonomy" id="335017"/>
    <lineage>
        <taxon>Bacteria</taxon>
        <taxon>Pseudomonadati</taxon>
        <taxon>Pseudomonadota</taxon>
        <taxon>Alphaproteobacteria</taxon>
        <taxon>Hyphomicrobiales</taxon>
        <taxon>Rhizobiaceae</taxon>
        <taxon>Rhizobium/Agrobacterium group</taxon>
        <taxon>Rhizobium</taxon>
    </lineage>
</organism>
<comment type="caution">
    <text evidence="3">The sequence shown here is derived from an EMBL/GenBank/DDBJ whole genome shotgun (WGS) entry which is preliminary data.</text>
</comment>
<evidence type="ECO:0000313" key="4">
    <source>
        <dbReference type="Proteomes" id="UP000717752"/>
    </source>
</evidence>
<feature type="region of interest" description="Disordered" evidence="1">
    <location>
        <begin position="70"/>
        <end position="97"/>
    </location>
</feature>
<dbReference type="Proteomes" id="UP000717752">
    <property type="component" value="Unassembled WGS sequence"/>
</dbReference>
<protein>
    <submittedName>
        <fullName evidence="3">DUF1127 domain-containing protein</fullName>
    </submittedName>
</protein>
<dbReference type="EMBL" id="JAEUAK010000001">
    <property type="protein sequence ID" value="MBW9051262.1"/>
    <property type="molecule type" value="Genomic_DNA"/>
</dbReference>
<feature type="domain" description="YjiS-like" evidence="2">
    <location>
        <begin position="32"/>
        <end position="63"/>
    </location>
</feature>
<dbReference type="Pfam" id="PF06568">
    <property type="entry name" value="YjiS-like"/>
    <property type="match status" value="1"/>
</dbReference>
<reference evidence="3 4" key="1">
    <citation type="journal article" date="2021" name="MBio">
        <title>Poor Competitiveness of Bradyrhizobium in Pigeon Pea Root Colonization in Indian Soils.</title>
        <authorList>
            <person name="Chalasani D."/>
            <person name="Basu A."/>
            <person name="Pullabhotla S.V.S.R.N."/>
            <person name="Jorrin B."/>
            <person name="Neal A.L."/>
            <person name="Poole P.S."/>
            <person name="Podile A.R."/>
            <person name="Tkacz A."/>
        </authorList>
    </citation>
    <scope>NUCLEOTIDE SEQUENCE [LARGE SCALE GENOMIC DNA]</scope>
    <source>
        <strain evidence="3 4">HU56</strain>
    </source>
</reference>
<dbReference type="InterPro" id="IPR009506">
    <property type="entry name" value="YjiS-like"/>
</dbReference>
<accession>A0ABS7GMS3</accession>
<name>A0ABS7GMS3_9HYPH</name>
<proteinExistence type="predicted"/>
<feature type="compositionally biased region" description="Low complexity" evidence="1">
    <location>
        <begin position="81"/>
        <end position="91"/>
    </location>
</feature>